<dbReference type="SUPFAM" id="SSF55729">
    <property type="entry name" value="Acyl-CoA N-acyltransferases (Nat)"/>
    <property type="match status" value="1"/>
</dbReference>
<evidence type="ECO:0000259" key="1">
    <source>
        <dbReference type="PROSITE" id="PS51186"/>
    </source>
</evidence>
<organism evidence="2 3">
    <name type="scientific">Methanosphaera stadtmanae</name>
    <dbReference type="NCBI Taxonomy" id="2317"/>
    <lineage>
        <taxon>Archaea</taxon>
        <taxon>Methanobacteriati</taxon>
        <taxon>Methanobacteriota</taxon>
        <taxon>Methanomada group</taxon>
        <taxon>Methanobacteria</taxon>
        <taxon>Methanobacteriales</taxon>
        <taxon>Methanobacteriaceae</taxon>
        <taxon>Methanosphaera</taxon>
    </lineage>
</organism>
<evidence type="ECO:0000313" key="2">
    <source>
        <dbReference type="EMBL" id="RAP03131.1"/>
    </source>
</evidence>
<dbReference type="CDD" id="cd04301">
    <property type="entry name" value="NAT_SF"/>
    <property type="match status" value="1"/>
</dbReference>
<name>A0A328PYP9_9EURY</name>
<reference evidence="2 3" key="1">
    <citation type="submission" date="2017-05" db="EMBL/GenBank/DDBJ databases">
        <title>Host range expansion of the Methanosphaera genus to humans and monogastric animals involves recent and extensive reduction in genome content.</title>
        <authorList>
            <person name="Hoedt E.C."/>
            <person name="Volmer J.G."/>
            <person name="Parks D.H."/>
            <person name="Rosewarne C.P."/>
            <person name="Denman S.E."/>
            <person name="Mcsweeney C.S."/>
            <person name="O Cuiv P."/>
            <person name="Hugenholtz P."/>
            <person name="Tyson G.W."/>
            <person name="Morrison M."/>
        </authorList>
    </citation>
    <scope>NUCLEOTIDE SEQUENCE [LARGE SCALE GENOMIC DNA]</scope>
    <source>
        <strain evidence="2 3">PA5</strain>
    </source>
</reference>
<comment type="caution">
    <text evidence="2">The sequence shown here is derived from an EMBL/GenBank/DDBJ whole genome shotgun (WGS) entry which is preliminary data.</text>
</comment>
<dbReference type="OMA" id="EAFWDVY"/>
<dbReference type="InterPro" id="IPR000182">
    <property type="entry name" value="GNAT_dom"/>
</dbReference>
<dbReference type="RefSeq" id="WP_011406397.1">
    <property type="nucleotide sequence ID" value="NZ_LR698975.1"/>
</dbReference>
<dbReference type="InterPro" id="IPR016181">
    <property type="entry name" value="Acyl_CoA_acyltransferase"/>
</dbReference>
<sequence>MIIRQEIKTDYREVENLVRESFWNIYRPGCYEHYIIHNMRYAKSFIKQLDYLIEEDNHIIAHIVYANGKIHSNNESKTLPILGPVSVHPKYQKQGYGSKIINYTLKKAEEMGYPGIIVVGDEKYYSRFGFEKAFKYNIHYEGMDRNDEAPFFMIKVFDKNKINDYQGIFSNPESYTVDIELLNEFDKAFPPKIKEKIEGQLE</sequence>
<dbReference type="Pfam" id="PF13508">
    <property type="entry name" value="Acetyltransf_7"/>
    <property type="match status" value="1"/>
</dbReference>
<dbReference type="Gene3D" id="3.40.630.30">
    <property type="match status" value="1"/>
</dbReference>
<dbReference type="EMBL" id="NGJK01000043">
    <property type="protein sequence ID" value="RAP03131.1"/>
    <property type="molecule type" value="Genomic_DNA"/>
</dbReference>
<keyword evidence="2" id="KW-0808">Transferase</keyword>
<dbReference type="PROSITE" id="PS51186">
    <property type="entry name" value="GNAT"/>
    <property type="match status" value="1"/>
</dbReference>
<evidence type="ECO:0000313" key="3">
    <source>
        <dbReference type="Proteomes" id="UP000248557"/>
    </source>
</evidence>
<gene>
    <name evidence="2" type="ORF">CA615_04000</name>
</gene>
<proteinExistence type="predicted"/>
<dbReference type="AlphaFoldDB" id="A0A328PYP9"/>
<protein>
    <submittedName>
        <fullName evidence="2">N-acetyltransferase</fullName>
    </submittedName>
</protein>
<dbReference type="GeneID" id="3855767"/>
<dbReference type="Proteomes" id="UP000248557">
    <property type="component" value="Unassembled WGS sequence"/>
</dbReference>
<accession>A0A328PYP9</accession>
<feature type="domain" description="N-acetyltransferase" evidence="1">
    <location>
        <begin position="1"/>
        <end position="158"/>
    </location>
</feature>
<dbReference type="GO" id="GO:0016747">
    <property type="term" value="F:acyltransferase activity, transferring groups other than amino-acyl groups"/>
    <property type="evidence" value="ECO:0007669"/>
    <property type="project" value="InterPro"/>
</dbReference>